<evidence type="ECO:0000256" key="1">
    <source>
        <dbReference type="ARBA" id="ARBA00004496"/>
    </source>
</evidence>
<evidence type="ECO:0000259" key="14">
    <source>
        <dbReference type="PROSITE" id="PS51674"/>
    </source>
</evidence>
<dbReference type="Pfam" id="PF02467">
    <property type="entry name" value="Whib"/>
    <property type="match status" value="1"/>
</dbReference>
<dbReference type="InterPro" id="IPR055370">
    <property type="entry name" value="Lsr2_DNA-bd"/>
</dbReference>
<dbReference type="HAMAP" id="MF_01479">
    <property type="entry name" value="WhiB"/>
    <property type="match status" value="1"/>
</dbReference>
<evidence type="ECO:0000313" key="15">
    <source>
        <dbReference type="EMBL" id="MDT6983710.1"/>
    </source>
</evidence>
<evidence type="ECO:0000256" key="13">
    <source>
        <dbReference type="SAM" id="MobiDB-lite"/>
    </source>
</evidence>
<feature type="binding site" evidence="11">
    <location>
        <position position="36"/>
    </location>
    <ligand>
        <name>[4Fe-4S] cluster</name>
        <dbReference type="ChEBI" id="CHEBI:49883"/>
    </ligand>
</feature>
<keyword evidence="11" id="KW-0963">Cytoplasm</keyword>
<sequence>MTAVVVPEAEWRALALCGSADEAFFKAAPDVAKQTCRRCPVRGECLYDAVQADPPIGVWGGLTRNERQRLPELPSSRTAAVASLRLLAAVADTRPPTPAPATPRPEKAKPAAAKRARRATGKRSTSQTKTRRKQARAVTPAAPAVVDGASVTVPVPAPRQAPGVRYTPEQRAAYERLIVELLRKHVPYSQIIKQLGVSAPTIVRVRQKYGLPRSINTGRSPARPRAEVLAETTEPYGDGHTRWTGHVYRRSLVLHAEGLRLNPRRVLFEQHHGRPPVGPVRSNCGEQHCITGAHLTDHTLRTATRKGKRARRPKPVPERTTTTMTAQPSIAAATAEALPVDQLLEWGDAHTDPEVQDQAARARAALVGLRRRHAADAELTAITSEAEELEQRLAELRTRQAELTPAKTTKKSSVRRDYEPATVRAWAKDNGVDCPATGRVPKKVVEAWRKATQNGGGA</sequence>
<dbReference type="InterPro" id="IPR003482">
    <property type="entry name" value="Whib"/>
</dbReference>
<keyword evidence="6 11" id="KW-0411">Iron-sulfur</keyword>
<feature type="compositionally biased region" description="Basic residues" evidence="13">
    <location>
        <begin position="112"/>
        <end position="121"/>
    </location>
</feature>
<keyword evidence="5 11" id="KW-0408">Iron</keyword>
<feature type="region of interest" description="Disordered" evidence="13">
    <location>
        <begin position="302"/>
        <end position="322"/>
    </location>
</feature>
<evidence type="ECO:0000256" key="12">
    <source>
        <dbReference type="SAM" id="Coils"/>
    </source>
</evidence>
<keyword evidence="12" id="KW-0175">Coiled coil</keyword>
<keyword evidence="10 11" id="KW-0804">Transcription</keyword>
<evidence type="ECO:0000256" key="3">
    <source>
        <dbReference type="ARBA" id="ARBA00022485"/>
    </source>
</evidence>
<evidence type="ECO:0000256" key="6">
    <source>
        <dbReference type="ARBA" id="ARBA00023014"/>
    </source>
</evidence>
<feature type="coiled-coil region" evidence="12">
    <location>
        <begin position="372"/>
        <end position="399"/>
    </location>
</feature>
<evidence type="ECO:0000256" key="5">
    <source>
        <dbReference type="ARBA" id="ARBA00023004"/>
    </source>
</evidence>
<keyword evidence="16" id="KW-1185">Reference proteome</keyword>
<dbReference type="Pfam" id="PF23359">
    <property type="entry name" value="Lsr2_DNA-bd"/>
    <property type="match status" value="1"/>
</dbReference>
<dbReference type="Gene3D" id="4.10.320.10">
    <property type="entry name" value="E3-binding domain"/>
    <property type="match status" value="1"/>
</dbReference>
<comment type="caution">
    <text evidence="15">The sequence shown here is derived from an EMBL/GenBank/DDBJ whole genome shotgun (WGS) entry which is preliminary data.</text>
</comment>
<gene>
    <name evidence="11" type="primary">whiB</name>
    <name evidence="15" type="ORF">QNO04_09570</name>
</gene>
<reference evidence="15 16" key="1">
    <citation type="submission" date="2023-05" db="EMBL/GenBank/DDBJ databases">
        <title>Streptomyces fuscus sp. nov., a brown-black pigment producing actinomyces isolated from dry sand of Sea duck farm.</title>
        <authorList>
            <person name="Xie J."/>
            <person name="Shen N."/>
        </authorList>
    </citation>
    <scope>NUCLEOTIDE SEQUENCE [LARGE SCALE GENOMIC DNA]</scope>
    <source>
        <strain evidence="15 16">CGMCC 4.1745</strain>
    </source>
</reference>
<keyword evidence="9 11" id="KW-1015">Disulfide bond</keyword>
<keyword evidence="8 11" id="KW-0238">DNA-binding</keyword>
<evidence type="ECO:0000256" key="11">
    <source>
        <dbReference type="HAMAP-Rule" id="MF_01479"/>
    </source>
</evidence>
<feature type="binding site" evidence="11">
    <location>
        <position position="17"/>
    </location>
    <ligand>
        <name>[4Fe-4S] cluster</name>
        <dbReference type="ChEBI" id="CHEBI:49883"/>
    </ligand>
</feature>
<feature type="binding site" evidence="11">
    <location>
        <position position="39"/>
    </location>
    <ligand>
        <name>[4Fe-4S] cluster</name>
        <dbReference type="ChEBI" id="CHEBI:49883"/>
    </ligand>
</feature>
<comment type="PTM">
    <text evidence="11">Upon Fe-S cluster removal intramolecular disulfide bonds are formed.</text>
</comment>
<feature type="region of interest" description="Disordered" evidence="13">
    <location>
        <begin position="90"/>
        <end position="141"/>
    </location>
</feature>
<evidence type="ECO:0000313" key="16">
    <source>
        <dbReference type="Proteomes" id="UP001249760"/>
    </source>
</evidence>
<keyword evidence="3 11" id="KW-0004">4Fe-4S</keyword>
<keyword evidence="4 11" id="KW-0479">Metal-binding</keyword>
<proteinExistence type="inferred from homology"/>
<evidence type="ECO:0000256" key="2">
    <source>
        <dbReference type="ARBA" id="ARBA00006597"/>
    </source>
</evidence>
<name>A0ABU3JP35_9ACTN</name>
<comment type="subcellular location">
    <subcellularLocation>
        <location evidence="1 11">Cytoplasm</location>
    </subcellularLocation>
</comment>
<accession>A0ABU3JP35</accession>
<comment type="cofactor">
    <cofactor evidence="11">
        <name>[4Fe-4S] cluster</name>
        <dbReference type="ChEBI" id="CHEBI:49883"/>
    </cofactor>
    <text evidence="11">Binds 1 [4Fe-4S] cluster per subunit. Following nitrosylation of the [4Fe-4S] cluster binds 1 [4Fe-8(NO)] cluster per subunit.</text>
</comment>
<comment type="function">
    <text evidence="11">Acts as a transcriptional regulator. Probably redox-responsive. The apo- but not holo-form probably binds DNA.</text>
</comment>
<dbReference type="EMBL" id="JASKMA010000006">
    <property type="protein sequence ID" value="MDT6983710.1"/>
    <property type="molecule type" value="Genomic_DNA"/>
</dbReference>
<dbReference type="PANTHER" id="PTHR38839">
    <property type="entry name" value="TRANSCRIPTIONAL REGULATOR WHID-RELATED"/>
    <property type="match status" value="1"/>
</dbReference>
<dbReference type="InterPro" id="IPR036625">
    <property type="entry name" value="E3-bd_dom_sf"/>
</dbReference>
<protein>
    <recommendedName>
        <fullName evidence="11">Transcriptional regulator WhiB</fullName>
    </recommendedName>
</protein>
<evidence type="ECO:0000256" key="10">
    <source>
        <dbReference type="ARBA" id="ARBA00023163"/>
    </source>
</evidence>
<comment type="similarity">
    <text evidence="2 11">Belongs to the WhiB family.</text>
</comment>
<feature type="domain" description="4Fe-4S Wbl-type" evidence="14">
    <location>
        <begin position="13"/>
        <end position="69"/>
    </location>
</feature>
<dbReference type="InterPro" id="IPR034768">
    <property type="entry name" value="4FE4S_WBL"/>
</dbReference>
<evidence type="ECO:0000256" key="4">
    <source>
        <dbReference type="ARBA" id="ARBA00022723"/>
    </source>
</evidence>
<dbReference type="PROSITE" id="PS51674">
    <property type="entry name" value="4FE4S_WBL"/>
    <property type="match status" value="1"/>
</dbReference>
<comment type="PTM">
    <text evidence="11">The Fe-S cluster can be nitrosylated by nitric oxide (NO).</text>
</comment>
<feature type="binding site" evidence="11">
    <location>
        <position position="45"/>
    </location>
    <ligand>
        <name>[4Fe-4S] cluster</name>
        <dbReference type="ChEBI" id="CHEBI:49883"/>
    </ligand>
</feature>
<evidence type="ECO:0000256" key="9">
    <source>
        <dbReference type="ARBA" id="ARBA00023157"/>
    </source>
</evidence>
<keyword evidence="7 11" id="KW-0805">Transcription regulation</keyword>
<organism evidence="15 16">
    <name type="scientific">Streptomyces lusitanus</name>
    <dbReference type="NCBI Taxonomy" id="68232"/>
    <lineage>
        <taxon>Bacteria</taxon>
        <taxon>Bacillati</taxon>
        <taxon>Actinomycetota</taxon>
        <taxon>Actinomycetes</taxon>
        <taxon>Kitasatosporales</taxon>
        <taxon>Streptomycetaceae</taxon>
        <taxon>Streptomyces</taxon>
    </lineage>
</organism>
<evidence type="ECO:0000256" key="7">
    <source>
        <dbReference type="ARBA" id="ARBA00023015"/>
    </source>
</evidence>
<dbReference type="Proteomes" id="UP001249760">
    <property type="component" value="Unassembled WGS sequence"/>
</dbReference>
<dbReference type="RefSeq" id="WP_394305984.1">
    <property type="nucleotide sequence ID" value="NZ_JASKMA010000006.1"/>
</dbReference>
<evidence type="ECO:0000256" key="8">
    <source>
        <dbReference type="ARBA" id="ARBA00023125"/>
    </source>
</evidence>
<feature type="compositionally biased region" description="Basic residues" evidence="13">
    <location>
        <begin position="303"/>
        <end position="314"/>
    </location>
</feature>
<dbReference type="Gene3D" id="1.10.10.60">
    <property type="entry name" value="Homeodomain-like"/>
    <property type="match status" value="1"/>
</dbReference>